<dbReference type="InterPro" id="IPR052736">
    <property type="entry name" value="Stf3_sulfotransferase"/>
</dbReference>
<dbReference type="EMBL" id="JAGQAF010000003">
    <property type="protein sequence ID" value="MCE8536947.1"/>
    <property type="molecule type" value="Genomic_DNA"/>
</dbReference>
<accession>A0A9Q3WK69</accession>
<evidence type="ECO:0000313" key="3">
    <source>
        <dbReference type="Proteomes" id="UP000813672"/>
    </source>
</evidence>
<evidence type="ECO:0000256" key="1">
    <source>
        <dbReference type="SAM" id="MobiDB-lite"/>
    </source>
</evidence>
<feature type="compositionally biased region" description="Low complexity" evidence="1">
    <location>
        <begin position="302"/>
        <end position="313"/>
    </location>
</feature>
<sequence>MTAPRPIFVLGLQRSGTTLIGNLLAAHPDVAGVTDPRHRGIHESVFFSHFARAWDWTDASARAQAVAAFLDSDYGRLLDLTDEDRHRLERVGDPEVFFRQAMTAHARQQGALAWVEKSPHHVHEAARIAAAYPDARFVAIHRDSAGLVRSRLWAYGRVPRTGLARLPAVLRGALSNAYHRRVLRRFARQFPERVSVLDYRGFVAGGDASVAAMVDALGLPPAPDLAPEYAPNSSFAAPGAAGGLTRADHAAIAVAETLSALVPLWLLDRLRTVVSGRRPEFPRWVWSGLVPPPTTRSGPSFAAPLGAEAAAPLQESPSPCRD</sequence>
<dbReference type="PANTHER" id="PTHR36451">
    <property type="entry name" value="PAPS-DEPENDENT SULFOTRANSFERASE STF3"/>
    <property type="match status" value="1"/>
</dbReference>
<dbReference type="Pfam" id="PF13469">
    <property type="entry name" value="Sulfotransfer_3"/>
    <property type="match status" value="1"/>
</dbReference>
<dbReference type="SUPFAM" id="SSF52540">
    <property type="entry name" value="P-loop containing nucleoside triphosphate hydrolases"/>
    <property type="match status" value="1"/>
</dbReference>
<protein>
    <submittedName>
        <fullName evidence="2">Sulfotransferase</fullName>
    </submittedName>
</protein>
<evidence type="ECO:0000313" key="2">
    <source>
        <dbReference type="EMBL" id="MCE8536947.1"/>
    </source>
</evidence>
<dbReference type="InterPro" id="IPR027417">
    <property type="entry name" value="P-loop_NTPase"/>
</dbReference>
<feature type="region of interest" description="Disordered" evidence="1">
    <location>
        <begin position="297"/>
        <end position="322"/>
    </location>
</feature>
<dbReference type="PANTHER" id="PTHR36451:SF1">
    <property type="entry name" value="OMEGA-HYDROXY-BETA-DIHYDROMENAQUINONE-9 SULFOTRANSFERASE STF3"/>
    <property type="match status" value="1"/>
</dbReference>
<comment type="caution">
    <text evidence="2">The sequence shown here is derived from an EMBL/GenBank/DDBJ whole genome shotgun (WGS) entry which is preliminary data.</text>
</comment>
<organism evidence="2 3">
    <name type="scientific">Ruegeria pomeroyi</name>
    <dbReference type="NCBI Taxonomy" id="89184"/>
    <lineage>
        <taxon>Bacteria</taxon>
        <taxon>Pseudomonadati</taxon>
        <taxon>Pseudomonadota</taxon>
        <taxon>Alphaproteobacteria</taxon>
        <taxon>Rhodobacterales</taxon>
        <taxon>Roseobacteraceae</taxon>
        <taxon>Ruegeria</taxon>
    </lineage>
</organism>
<reference evidence="2" key="1">
    <citation type="journal article" date="2021" name="Environ. Microbiol.">
        <title>Cryptic niche differentiation of novel sediment ecotypes of Rugeria pomeroyi correlates with nitrate respiration.</title>
        <authorList>
            <person name="Lin X."/>
            <person name="McNichol J."/>
            <person name="Chu X."/>
            <person name="Qian Y."/>
            <person name="Luo H."/>
        </authorList>
    </citation>
    <scope>NUCLEOTIDE SEQUENCE</scope>
    <source>
        <strain evidence="2">SZCCDBB064</strain>
    </source>
</reference>
<dbReference type="Gene3D" id="3.40.50.300">
    <property type="entry name" value="P-loop containing nucleotide triphosphate hydrolases"/>
    <property type="match status" value="1"/>
</dbReference>
<proteinExistence type="predicted"/>
<dbReference type="RefSeq" id="WP_234218772.1">
    <property type="nucleotide sequence ID" value="NZ_JAGQAF010000003.1"/>
</dbReference>
<dbReference type="Proteomes" id="UP000813672">
    <property type="component" value="Unassembled WGS sequence"/>
</dbReference>
<name>A0A9Q3WK69_9RHOB</name>
<dbReference type="AlphaFoldDB" id="A0A9Q3WK69"/>
<gene>
    <name evidence="2" type="ORF">KBY27_05730</name>
</gene>